<dbReference type="InParanoid" id="K2S0B7"/>
<feature type="compositionally biased region" description="Polar residues" evidence="1">
    <location>
        <begin position="963"/>
        <end position="991"/>
    </location>
</feature>
<dbReference type="GO" id="GO:0000183">
    <property type="term" value="P:rDNA heterochromatin formation"/>
    <property type="evidence" value="ECO:0007669"/>
    <property type="project" value="TreeGrafter"/>
</dbReference>
<dbReference type="GO" id="GO:0030466">
    <property type="term" value="P:silent mating-type cassette heterochromatin formation"/>
    <property type="evidence" value="ECO:0007669"/>
    <property type="project" value="TreeGrafter"/>
</dbReference>
<dbReference type="InterPro" id="IPR000679">
    <property type="entry name" value="Znf_GATA"/>
</dbReference>
<feature type="region of interest" description="Disordered" evidence="1">
    <location>
        <begin position="1363"/>
        <end position="1385"/>
    </location>
</feature>
<feature type="region of interest" description="Disordered" evidence="1">
    <location>
        <begin position="249"/>
        <end position="778"/>
    </location>
</feature>
<dbReference type="InterPro" id="IPR013088">
    <property type="entry name" value="Znf_NHR/GATA"/>
</dbReference>
<sequence>MSSPFTYGEPSPLTTMPVAPGDDDDDPTCDIPRRLMRVKILYTFDESHKTCCLARLPNALNVPTVPVDDDVQVGVIELRTCIDAIVAASPELVAKLGHDYTVYAYDYSEYETPLVGQGMLSWILAAASPTPDAPATRSKTMVTGKVRENILGLFSGGIKETLEVRLKLVQVPTFLQSEYLETMERYRNVSKALPEGFDHSQWAALKSNPEFSAFAAQVAAGSSQSSMALQRVNSGGVESLHQLLTQNQTMDERRGSQYHAPSVTHSHQGSRAGSRSGSRAGSPTPSMRSSAALQQITHDHSRPVSRGSYTSERPISRHEPAFEPRIAQQQGQESEQEDGPPRKRARVVQTDWHGKSKFGPRADTLRITASTAASVRVHKPTPVNPAVGGPASSLEPPPRAPTPRPNELPRPRNRQSIGGTSSLRRESSSQSLRRYASPYAPRGPYSESAIASEDEQMADAEDSPAEFPSSPPVFAQNNDSPAPSSPGLPTLPYPDDSGFMSGTGADHDADINLNDKPDQVHPTTELQTEPPSAVICSDQWQFETPGPPELLPTNVGRKQPDWRSQRAAASAKRMTPGPGPKPETRGRKRNDAKPPPPPPPPPRSLAPAPPALTPPATLPPSQLSVASYPPAARYPQPQHQPSPQPQMQPENYVPVQTMTQPHSAPFVQPLSQQQQPSVPQAGPQLHTQPQPQQAPATSPPIINNAGSSSDNASITSQRNPKAPKKTIAASKAKKTLPRSNTWSAGTSNEAQHEDTAVAQTESRSASPAPRSGSGAKRKKAIEDRLMQSLASGTMPDFCQVCGAIQTPTWRKAFYKEVEGNPNGLVTSLDEPGAIVGYEVMKPHPDEEKPIAKYKVYKKTLTTTDKDNNDFTPMQLCNPCGLHFIKYGNMRPSERWEVKPRTAPKKRGRPSRKKKIDEKPTAPTSDAVQEPLSQTYSDYPDYMLEIMQQEREAGQDDQLRQPEQDVSQQTTSRVDQTQPAGVSESSSLQETESAPLGSGAQHDEPTKMQRTGLGEQRRAASVGPCCDDTGPKGWDSTSAKPGHPAIHRAVLSSPPRLIGFQNSPVDIEDQISPAKPTRRVLFPSPRRSGQFKSLEDGQKEQIGQPVFGQMPHPPRSESATAYQDKENVPPAETDDGFEHLFEDLEGTQPPNSFKTPRSAKSVRVVQELMKTPTSRSKRPALTPRDGLFSPGNIPSCAMDDLQSTPSKAMRTPKVAMTPNTQALYNELFCTDKTPRSAARQTNNWNLSSEDNGFLDFSNFDFNMNSTDIPYPSSPPNLATSFNFPLYEDPLTSTDNFWGGTSEFNGSSDPLHGVQANGEQAKVNGARENRRVELEHIIDEVTANARKNGGEEESTKCAETTVTIADEESSGATPAGSEAVDLIPVGL</sequence>
<dbReference type="EMBL" id="AHHD01000087">
    <property type="protein sequence ID" value="EKG20413.1"/>
    <property type="molecule type" value="Genomic_DNA"/>
</dbReference>
<feature type="compositionally biased region" description="Polar residues" evidence="1">
    <location>
        <begin position="921"/>
        <end position="932"/>
    </location>
</feature>
<feature type="region of interest" description="Disordered" evidence="1">
    <location>
        <begin position="950"/>
        <end position="1045"/>
    </location>
</feature>
<feature type="compositionally biased region" description="Basic and acidic residues" evidence="1">
    <location>
        <begin position="950"/>
        <end position="962"/>
    </location>
</feature>
<dbReference type="OrthoDB" id="3199820at2759"/>
<dbReference type="SUPFAM" id="SSF57716">
    <property type="entry name" value="Glucocorticoid receptor-like (DNA-binding domain)"/>
    <property type="match status" value="1"/>
</dbReference>
<dbReference type="PANTHER" id="PTHR39147">
    <property type="entry name" value="PROTEIN SPT21"/>
    <property type="match status" value="1"/>
</dbReference>
<dbReference type="GO" id="GO:0006357">
    <property type="term" value="P:regulation of transcription by RNA polymerase II"/>
    <property type="evidence" value="ECO:0007669"/>
    <property type="project" value="TreeGrafter"/>
</dbReference>
<evidence type="ECO:0000259" key="2">
    <source>
        <dbReference type="Pfam" id="PF25823"/>
    </source>
</evidence>
<dbReference type="CDD" id="cd00202">
    <property type="entry name" value="ZnF_GATA"/>
    <property type="match status" value="1"/>
</dbReference>
<name>K2S0B7_MACPH</name>
<feature type="compositionally biased region" description="Pro residues" evidence="1">
    <location>
        <begin position="395"/>
        <end position="408"/>
    </location>
</feature>
<feature type="compositionally biased region" description="Low complexity" evidence="1">
    <location>
        <begin position="269"/>
        <end position="282"/>
    </location>
</feature>
<dbReference type="HOGENOM" id="CLU_001743_0_0_1"/>
<feature type="region of interest" description="Disordered" evidence="1">
    <location>
        <begin position="894"/>
        <end position="932"/>
    </location>
</feature>
<evidence type="ECO:0000256" key="1">
    <source>
        <dbReference type="SAM" id="MobiDB-lite"/>
    </source>
</evidence>
<evidence type="ECO:0000313" key="3">
    <source>
        <dbReference type="EMBL" id="EKG20413.1"/>
    </source>
</evidence>
<feature type="compositionally biased region" description="Low complexity" evidence="1">
    <location>
        <begin position="762"/>
        <end position="774"/>
    </location>
</feature>
<feature type="compositionally biased region" description="Basic and acidic residues" evidence="1">
    <location>
        <begin position="582"/>
        <end position="592"/>
    </location>
</feature>
<feature type="compositionally biased region" description="Polar residues" evidence="1">
    <location>
        <begin position="521"/>
        <end position="530"/>
    </location>
</feature>
<dbReference type="Pfam" id="PF25823">
    <property type="entry name" value="Ams2-SPT21_N"/>
    <property type="match status" value="1"/>
</dbReference>
<feature type="compositionally biased region" description="Pro residues" evidence="1">
    <location>
        <begin position="483"/>
        <end position="492"/>
    </location>
</feature>
<feature type="domain" description="Ams2/SPT21 N-terminal" evidence="2">
    <location>
        <begin position="32"/>
        <end position="171"/>
    </location>
</feature>
<evidence type="ECO:0000313" key="4">
    <source>
        <dbReference type="Proteomes" id="UP000007129"/>
    </source>
</evidence>
<dbReference type="STRING" id="1126212.K2S0B7"/>
<feature type="compositionally biased region" description="Polar residues" evidence="1">
    <location>
        <begin position="737"/>
        <end position="749"/>
    </location>
</feature>
<dbReference type="eggNOG" id="ENOG502QUGJ">
    <property type="taxonomic scope" value="Eukaryota"/>
</dbReference>
<dbReference type="Gene3D" id="3.30.50.10">
    <property type="entry name" value="Erythroid Transcription Factor GATA-1, subunit A"/>
    <property type="match status" value="1"/>
</dbReference>
<feature type="compositionally biased region" description="Polar residues" evidence="1">
    <location>
        <begin position="283"/>
        <end position="296"/>
    </location>
</feature>
<gene>
    <name evidence="3" type="ORF">MPH_02259</name>
</gene>
<comment type="caution">
    <text evidence="3">The sequence shown here is derived from an EMBL/GenBank/DDBJ whole genome shotgun (WGS) entry which is preliminary data.</text>
</comment>
<dbReference type="InterPro" id="IPR042403">
    <property type="entry name" value="Spt21/Ams2"/>
</dbReference>
<feature type="compositionally biased region" description="Pro residues" evidence="1">
    <location>
        <begin position="593"/>
        <end position="618"/>
    </location>
</feature>
<feature type="region of interest" description="Disordered" evidence="1">
    <location>
        <begin position="1103"/>
        <end position="1130"/>
    </location>
</feature>
<dbReference type="Proteomes" id="UP000007129">
    <property type="component" value="Unassembled WGS sequence"/>
</dbReference>
<dbReference type="InterPro" id="IPR057725">
    <property type="entry name" value="Ams2-SPT21_N"/>
</dbReference>
<feature type="compositionally biased region" description="Basic and acidic residues" evidence="1">
    <location>
        <begin position="505"/>
        <end position="519"/>
    </location>
</feature>
<accession>K2S0B7</accession>
<feature type="compositionally biased region" description="Low complexity" evidence="1">
    <location>
        <begin position="664"/>
        <end position="700"/>
    </location>
</feature>
<reference evidence="3 4" key="1">
    <citation type="journal article" date="2012" name="BMC Genomics">
        <title>Tools to kill: Genome of one of the most destructive plant pathogenic fungi Macrophomina phaseolina.</title>
        <authorList>
            <person name="Islam M.S."/>
            <person name="Haque M.S."/>
            <person name="Islam M.M."/>
            <person name="Emdad E.M."/>
            <person name="Halim A."/>
            <person name="Hossen Q.M.M."/>
            <person name="Hossain M.Z."/>
            <person name="Ahmed B."/>
            <person name="Rahim S."/>
            <person name="Rahman M.S."/>
            <person name="Alam M.M."/>
            <person name="Hou S."/>
            <person name="Wan X."/>
            <person name="Saito J.A."/>
            <person name="Alam M."/>
        </authorList>
    </citation>
    <scope>NUCLEOTIDE SEQUENCE [LARGE SCALE GENOMIC DNA]</scope>
    <source>
        <strain evidence="3 4">MS6</strain>
    </source>
</reference>
<proteinExistence type="predicted"/>
<protein>
    <recommendedName>
        <fullName evidence="2">Ams2/SPT21 N-terminal domain-containing protein</fullName>
    </recommendedName>
</protein>
<organism evidence="3 4">
    <name type="scientific">Macrophomina phaseolina (strain MS6)</name>
    <name type="common">Charcoal rot fungus</name>
    <dbReference type="NCBI Taxonomy" id="1126212"/>
    <lineage>
        <taxon>Eukaryota</taxon>
        <taxon>Fungi</taxon>
        <taxon>Dikarya</taxon>
        <taxon>Ascomycota</taxon>
        <taxon>Pezizomycotina</taxon>
        <taxon>Dothideomycetes</taxon>
        <taxon>Dothideomycetes incertae sedis</taxon>
        <taxon>Botryosphaeriales</taxon>
        <taxon>Botryosphaeriaceae</taxon>
        <taxon>Macrophomina</taxon>
    </lineage>
</organism>
<dbReference type="VEuPathDB" id="FungiDB:MPH_02259"/>
<dbReference type="GO" id="GO:0008270">
    <property type="term" value="F:zinc ion binding"/>
    <property type="evidence" value="ECO:0007669"/>
    <property type="project" value="InterPro"/>
</dbReference>
<feature type="region of interest" description="Disordered" evidence="1">
    <location>
        <begin position="1"/>
        <end position="27"/>
    </location>
</feature>
<feature type="compositionally biased region" description="Acidic residues" evidence="1">
    <location>
        <begin position="452"/>
        <end position="464"/>
    </location>
</feature>
<dbReference type="GO" id="GO:0043565">
    <property type="term" value="F:sequence-specific DNA binding"/>
    <property type="evidence" value="ECO:0007669"/>
    <property type="project" value="InterPro"/>
</dbReference>
<feature type="compositionally biased region" description="Basic residues" evidence="1">
    <location>
        <begin position="901"/>
        <end position="913"/>
    </location>
</feature>
<dbReference type="PANTHER" id="PTHR39147:SF1">
    <property type="entry name" value="PROTEIN SPT21"/>
    <property type="match status" value="1"/>
</dbReference>
<feature type="compositionally biased region" description="Polar residues" evidence="1">
    <location>
        <begin position="704"/>
        <end position="719"/>
    </location>
</feature>
<feature type="region of interest" description="Disordered" evidence="1">
    <location>
        <begin position="1168"/>
        <end position="1190"/>
    </location>
</feature>